<dbReference type="InterPro" id="IPR035069">
    <property type="entry name" value="TTHA1013/TTHA0281-like"/>
</dbReference>
<evidence type="ECO:0000313" key="3">
    <source>
        <dbReference type="Proteomes" id="UP001589683"/>
    </source>
</evidence>
<dbReference type="SUPFAM" id="SSF143100">
    <property type="entry name" value="TTHA1013/TTHA0281-like"/>
    <property type="match status" value="1"/>
</dbReference>
<protein>
    <submittedName>
        <fullName evidence="2">DUF1902 domain-containing protein</fullName>
    </submittedName>
</protein>
<sequence length="69" mass="7556">MKNRLINITATWDGKAGAWVATSTDVQGLEIDAERPEDLESKVETAIADLLGLSNAEALDVIIRFQWIA</sequence>
<evidence type="ECO:0000259" key="1">
    <source>
        <dbReference type="Pfam" id="PF08972"/>
    </source>
</evidence>
<name>A0ABV5JGS7_9RHOB</name>
<feature type="domain" description="DUF1902" evidence="1">
    <location>
        <begin position="7"/>
        <end position="66"/>
    </location>
</feature>
<dbReference type="Proteomes" id="UP001589683">
    <property type="component" value="Unassembled WGS sequence"/>
</dbReference>
<reference evidence="2 3" key="1">
    <citation type="submission" date="2024-09" db="EMBL/GenBank/DDBJ databases">
        <authorList>
            <person name="Sun Q."/>
            <person name="Mori K."/>
        </authorList>
    </citation>
    <scope>NUCLEOTIDE SEQUENCE [LARGE SCALE GENOMIC DNA]</scope>
    <source>
        <strain evidence="2 3">CECT 8726</strain>
    </source>
</reference>
<proteinExistence type="predicted"/>
<comment type="caution">
    <text evidence="2">The sequence shown here is derived from an EMBL/GenBank/DDBJ whole genome shotgun (WGS) entry which is preliminary data.</text>
</comment>
<dbReference type="Pfam" id="PF08972">
    <property type="entry name" value="DUF1902"/>
    <property type="match status" value="1"/>
</dbReference>
<gene>
    <name evidence="2" type="ORF">ACFFUT_09600</name>
</gene>
<keyword evidence="3" id="KW-1185">Reference proteome</keyword>
<accession>A0ABV5JGS7</accession>
<evidence type="ECO:0000313" key="2">
    <source>
        <dbReference type="EMBL" id="MFB9232036.1"/>
    </source>
</evidence>
<dbReference type="Gene3D" id="3.30.2390.10">
    <property type="entry name" value="TTHA1013-like"/>
    <property type="match status" value="1"/>
</dbReference>
<organism evidence="2 3">
    <name type="scientific">Pseudohalocynthiibacter aestuariivivens</name>
    <dbReference type="NCBI Taxonomy" id="1591409"/>
    <lineage>
        <taxon>Bacteria</taxon>
        <taxon>Pseudomonadati</taxon>
        <taxon>Pseudomonadota</taxon>
        <taxon>Alphaproteobacteria</taxon>
        <taxon>Rhodobacterales</taxon>
        <taxon>Paracoccaceae</taxon>
        <taxon>Pseudohalocynthiibacter</taxon>
    </lineage>
</organism>
<dbReference type="InterPro" id="IPR015066">
    <property type="entry name" value="DUF1902"/>
</dbReference>
<dbReference type="RefSeq" id="WP_213891534.1">
    <property type="nucleotide sequence ID" value="NZ_JAGFNU010000034.1"/>
</dbReference>
<dbReference type="EMBL" id="JBHMEA010000037">
    <property type="protein sequence ID" value="MFB9232036.1"/>
    <property type="molecule type" value="Genomic_DNA"/>
</dbReference>